<comment type="similarity">
    <text evidence="1">Belongs to the DprA/Smf family.</text>
</comment>
<evidence type="ECO:0000259" key="3">
    <source>
        <dbReference type="Pfam" id="PF17782"/>
    </source>
</evidence>
<dbReference type="InterPro" id="IPR036390">
    <property type="entry name" value="WH_DNA-bd_sf"/>
</dbReference>
<evidence type="ECO:0000256" key="1">
    <source>
        <dbReference type="ARBA" id="ARBA00006525"/>
    </source>
</evidence>
<dbReference type="PANTHER" id="PTHR43022">
    <property type="entry name" value="PROTEIN SMF"/>
    <property type="match status" value="1"/>
</dbReference>
<dbReference type="SUPFAM" id="SSF102405">
    <property type="entry name" value="MCP/YpsA-like"/>
    <property type="match status" value="1"/>
</dbReference>
<gene>
    <name evidence="4" type="primary">dprA</name>
    <name evidence="4" type="ORF">GO620_004405</name>
</gene>
<dbReference type="EMBL" id="CP066775">
    <property type="protein sequence ID" value="QQL50707.1"/>
    <property type="molecule type" value="Genomic_DNA"/>
</dbReference>
<organism evidence="4 5">
    <name type="scientific">Mucilaginibacter ginkgonis</name>
    <dbReference type="NCBI Taxonomy" id="2682091"/>
    <lineage>
        <taxon>Bacteria</taxon>
        <taxon>Pseudomonadati</taxon>
        <taxon>Bacteroidota</taxon>
        <taxon>Sphingobacteriia</taxon>
        <taxon>Sphingobacteriales</taxon>
        <taxon>Sphingobacteriaceae</taxon>
        <taxon>Mucilaginibacter</taxon>
    </lineage>
</organism>
<dbReference type="InterPro" id="IPR036388">
    <property type="entry name" value="WH-like_DNA-bd_sf"/>
</dbReference>
<dbReference type="Pfam" id="PF17782">
    <property type="entry name" value="WHD_DprA"/>
    <property type="match status" value="1"/>
</dbReference>
<proteinExistence type="inferred from homology"/>
<dbReference type="Proteomes" id="UP000429232">
    <property type="component" value="Chromosome"/>
</dbReference>
<evidence type="ECO:0000259" key="2">
    <source>
        <dbReference type="Pfam" id="PF02481"/>
    </source>
</evidence>
<reference evidence="4 5" key="1">
    <citation type="submission" date="2020-12" db="EMBL/GenBank/DDBJ databases">
        <title>HMF7856_wgs.fasta genome submission.</title>
        <authorList>
            <person name="Kang H."/>
            <person name="Kim H."/>
            <person name="Joh K."/>
        </authorList>
    </citation>
    <scope>NUCLEOTIDE SEQUENCE [LARGE SCALE GENOMIC DNA]</scope>
    <source>
        <strain evidence="4 5">HMF7856</strain>
    </source>
</reference>
<dbReference type="GO" id="GO:0009294">
    <property type="term" value="P:DNA-mediated transformation"/>
    <property type="evidence" value="ECO:0007669"/>
    <property type="project" value="InterPro"/>
</dbReference>
<dbReference type="SUPFAM" id="SSF47781">
    <property type="entry name" value="RuvA domain 2-like"/>
    <property type="match status" value="1"/>
</dbReference>
<accession>A0A6I4I535</accession>
<dbReference type="Pfam" id="PF02481">
    <property type="entry name" value="DNA_processg_A"/>
    <property type="match status" value="1"/>
</dbReference>
<dbReference type="NCBIfam" id="TIGR00732">
    <property type="entry name" value="dprA"/>
    <property type="match status" value="1"/>
</dbReference>
<name>A0A6I4I535_9SPHI</name>
<sequence length="366" mass="40122">MSLIHQVALSFIKNVGPVMAKSMLAYAGSAEDVFKIPPSKFLRAPGIGQKTIDQLDLNSALKLAEKEVAFVDKHDIDVIFFNDPRYPKRLKLCNDSPILLYAKGKMDLNTQRVISIVGTRKATDYGRLLCQELVTDLKSYGVTILSGLAYGIDVTAHKECIKQDVQTVGVLGHGLDRLYPASHRGTADKMMANGGLLTEYPSNTIADRENFPARNRIVAGMADATVVVEAGIKGGALITAEIANSYNRDVFAFPGRVGDEYSEGCNFLIRHNKAGLLTCAEDLAYILGWQKQDDQVPVKQNQLMLAMDLTTDERFIMEILGQNAGIAIDDLTIKTGMPMSLLAMNILNLEMQGFIRSMPGKTYAIN</sequence>
<keyword evidence="5" id="KW-1185">Reference proteome</keyword>
<dbReference type="InterPro" id="IPR041614">
    <property type="entry name" value="DprA_WH"/>
</dbReference>
<dbReference type="Gene3D" id="3.40.50.450">
    <property type="match status" value="1"/>
</dbReference>
<dbReference type="Gene3D" id="1.10.10.10">
    <property type="entry name" value="Winged helix-like DNA-binding domain superfamily/Winged helix DNA-binding domain"/>
    <property type="match status" value="1"/>
</dbReference>
<dbReference type="InterPro" id="IPR010994">
    <property type="entry name" value="RuvA_2-like"/>
</dbReference>
<dbReference type="InterPro" id="IPR057666">
    <property type="entry name" value="DrpA_SLOG"/>
</dbReference>
<dbReference type="InterPro" id="IPR003488">
    <property type="entry name" value="DprA"/>
</dbReference>
<feature type="domain" description="DprA winged helix" evidence="3">
    <location>
        <begin position="307"/>
        <end position="361"/>
    </location>
</feature>
<evidence type="ECO:0000313" key="5">
    <source>
        <dbReference type="Proteomes" id="UP000429232"/>
    </source>
</evidence>
<dbReference type="SUPFAM" id="SSF46785">
    <property type="entry name" value="Winged helix' DNA-binding domain"/>
    <property type="match status" value="1"/>
</dbReference>
<protein>
    <submittedName>
        <fullName evidence="4">DNA-protecting protein DprA</fullName>
    </submittedName>
</protein>
<dbReference type="PANTHER" id="PTHR43022:SF1">
    <property type="entry name" value="PROTEIN SMF"/>
    <property type="match status" value="1"/>
</dbReference>
<evidence type="ECO:0000313" key="4">
    <source>
        <dbReference type="EMBL" id="QQL50707.1"/>
    </source>
</evidence>
<dbReference type="KEGG" id="mgik:GO620_004405"/>
<dbReference type="AlphaFoldDB" id="A0A6I4I535"/>
<feature type="domain" description="Smf/DprA SLOG" evidence="2">
    <location>
        <begin position="78"/>
        <end position="284"/>
    </location>
</feature>